<dbReference type="GO" id="GO:0055085">
    <property type="term" value="P:transmembrane transport"/>
    <property type="evidence" value="ECO:0007669"/>
    <property type="project" value="InterPro"/>
</dbReference>
<evidence type="ECO:0000256" key="7">
    <source>
        <dbReference type="RuleBase" id="RU363032"/>
    </source>
</evidence>
<comment type="similarity">
    <text evidence="7">Belongs to the binding-protein-dependent transport system permease family.</text>
</comment>
<dbReference type="RefSeq" id="WP_353978847.1">
    <property type="nucleotide sequence ID" value="NZ_CP159578.1"/>
</dbReference>
<evidence type="ECO:0000256" key="2">
    <source>
        <dbReference type="ARBA" id="ARBA00022448"/>
    </source>
</evidence>
<dbReference type="PANTHER" id="PTHR30151:SF20">
    <property type="entry name" value="ABC TRANSPORTER PERMEASE PROTEIN HI_0355-RELATED"/>
    <property type="match status" value="1"/>
</dbReference>
<sequence>MPESTALKARRPGLLGKLHGSARVLLALALLLAAWQAVIILTGVPRYILPSPLAVARALVEQRALLGHHALVTATEILGGFIGGVLLGLATALALARFRPLRRTLLPLLLVSQAIPLFALAPILMLWLGYGLWPKILMAMLIIYFPVASTGYDGLRQTPQGWLDLATTFGLSRRQTLLRVQLPAALPSLASGLRMAASAAPIGAVIGEWVGASQGLGYLMLNANARLQIDLMFAALVVLVAFALALYFGVDAAIRAAMPWHRDRLEASV</sequence>
<accession>A0AB74U044</accession>
<evidence type="ECO:0000256" key="6">
    <source>
        <dbReference type="ARBA" id="ARBA00023136"/>
    </source>
</evidence>
<dbReference type="PANTHER" id="PTHR30151">
    <property type="entry name" value="ALKANE SULFONATE ABC TRANSPORTER-RELATED, MEMBRANE SUBUNIT"/>
    <property type="match status" value="1"/>
</dbReference>
<feature type="domain" description="ABC transmembrane type-1" evidence="8">
    <location>
        <begin position="70"/>
        <end position="250"/>
    </location>
</feature>
<keyword evidence="6 7" id="KW-0472">Membrane</keyword>
<dbReference type="GO" id="GO:0005886">
    <property type="term" value="C:plasma membrane"/>
    <property type="evidence" value="ECO:0007669"/>
    <property type="project" value="UniProtKB-SubCell"/>
</dbReference>
<keyword evidence="5 7" id="KW-1133">Transmembrane helix</keyword>
<feature type="transmembrane region" description="Helical" evidence="7">
    <location>
        <begin position="77"/>
        <end position="96"/>
    </location>
</feature>
<dbReference type="AlphaFoldDB" id="A0AB74U044"/>
<feature type="transmembrane region" description="Helical" evidence="7">
    <location>
        <begin position="21"/>
        <end position="44"/>
    </location>
</feature>
<dbReference type="EMBL" id="CP159578">
    <property type="protein sequence ID" value="XCJ77806.1"/>
    <property type="molecule type" value="Genomic_DNA"/>
</dbReference>
<evidence type="ECO:0000313" key="9">
    <source>
        <dbReference type="EMBL" id="XCJ77806.1"/>
    </source>
</evidence>
<keyword evidence="2 7" id="KW-0813">Transport</keyword>
<dbReference type="Pfam" id="PF00528">
    <property type="entry name" value="BPD_transp_1"/>
    <property type="match status" value="1"/>
</dbReference>
<dbReference type="InterPro" id="IPR035906">
    <property type="entry name" value="MetI-like_sf"/>
</dbReference>
<keyword evidence="4 7" id="KW-0812">Transmembrane</keyword>
<dbReference type="InterPro" id="IPR000515">
    <property type="entry name" value="MetI-like"/>
</dbReference>
<evidence type="ECO:0000256" key="4">
    <source>
        <dbReference type="ARBA" id="ARBA00022692"/>
    </source>
</evidence>
<proteinExistence type="inferred from homology"/>
<comment type="subcellular location">
    <subcellularLocation>
        <location evidence="1 7">Cell membrane</location>
        <topology evidence="1 7">Multi-pass membrane protein</topology>
    </subcellularLocation>
</comment>
<evidence type="ECO:0000259" key="8">
    <source>
        <dbReference type="PROSITE" id="PS50928"/>
    </source>
</evidence>
<feature type="transmembrane region" description="Helical" evidence="7">
    <location>
        <begin position="108"/>
        <end position="130"/>
    </location>
</feature>
<dbReference type="SUPFAM" id="SSF161098">
    <property type="entry name" value="MetI-like"/>
    <property type="match status" value="1"/>
</dbReference>
<organism evidence="9">
    <name type="scientific">Salinicola endophyticus</name>
    <dbReference type="NCBI Taxonomy" id="1949083"/>
    <lineage>
        <taxon>Bacteria</taxon>
        <taxon>Pseudomonadati</taxon>
        <taxon>Pseudomonadota</taxon>
        <taxon>Gammaproteobacteria</taxon>
        <taxon>Oceanospirillales</taxon>
        <taxon>Halomonadaceae</taxon>
        <taxon>Salinicola</taxon>
    </lineage>
</organism>
<reference evidence="9" key="1">
    <citation type="submission" date="2024-06" db="EMBL/GenBank/DDBJ databases">
        <title>Complete genome of Salinicola endophyticus HNIBRBA4755.</title>
        <authorList>
            <person name="Shin S.Y."/>
            <person name="Kang H."/>
            <person name="Song J."/>
        </authorList>
    </citation>
    <scope>NUCLEOTIDE SEQUENCE</scope>
    <source>
        <strain evidence="9">HNIBRBA4755</strain>
    </source>
</reference>
<gene>
    <name evidence="9" type="ORF">ABV408_10080</name>
</gene>
<keyword evidence="3" id="KW-1003">Cell membrane</keyword>
<evidence type="ECO:0000256" key="3">
    <source>
        <dbReference type="ARBA" id="ARBA00022475"/>
    </source>
</evidence>
<feature type="transmembrane region" description="Helical" evidence="7">
    <location>
        <begin position="231"/>
        <end position="250"/>
    </location>
</feature>
<name>A0AB74U044_9GAMM</name>
<dbReference type="CDD" id="cd06261">
    <property type="entry name" value="TM_PBP2"/>
    <property type="match status" value="1"/>
</dbReference>
<dbReference type="Gene3D" id="1.10.3720.10">
    <property type="entry name" value="MetI-like"/>
    <property type="match status" value="1"/>
</dbReference>
<evidence type="ECO:0000256" key="1">
    <source>
        <dbReference type="ARBA" id="ARBA00004651"/>
    </source>
</evidence>
<dbReference type="PROSITE" id="PS50928">
    <property type="entry name" value="ABC_TM1"/>
    <property type="match status" value="1"/>
</dbReference>
<protein>
    <submittedName>
        <fullName evidence="9">ABC transporter permease</fullName>
    </submittedName>
</protein>
<evidence type="ECO:0000256" key="5">
    <source>
        <dbReference type="ARBA" id="ARBA00022989"/>
    </source>
</evidence>